<evidence type="ECO:0000256" key="1">
    <source>
        <dbReference type="ARBA" id="ARBA00004842"/>
    </source>
</evidence>
<comment type="similarity">
    <text evidence="2 12">Belongs to the shikimate kinase family.</text>
</comment>
<gene>
    <name evidence="12" type="primary">aroK</name>
    <name evidence="13" type="ordered locus">Ppha_1763</name>
</gene>
<dbReference type="KEGG" id="pph:Ppha_1763"/>
<evidence type="ECO:0000313" key="14">
    <source>
        <dbReference type="Proteomes" id="UP000002724"/>
    </source>
</evidence>
<comment type="catalytic activity">
    <reaction evidence="11 12">
        <text>shikimate + ATP = 3-phosphoshikimate + ADP + H(+)</text>
        <dbReference type="Rhea" id="RHEA:13121"/>
        <dbReference type="ChEBI" id="CHEBI:15378"/>
        <dbReference type="ChEBI" id="CHEBI:30616"/>
        <dbReference type="ChEBI" id="CHEBI:36208"/>
        <dbReference type="ChEBI" id="CHEBI:145989"/>
        <dbReference type="ChEBI" id="CHEBI:456216"/>
        <dbReference type="EC" id="2.7.1.71"/>
    </reaction>
</comment>
<comment type="cofactor">
    <cofactor evidence="12">
        <name>Mg(2+)</name>
        <dbReference type="ChEBI" id="CHEBI:18420"/>
    </cofactor>
    <text evidence="12">Binds 1 Mg(2+) ion per subunit.</text>
</comment>
<keyword evidence="9 12" id="KW-0460">Magnesium</keyword>
<keyword evidence="4 12" id="KW-0028">Amino-acid biosynthesis</keyword>
<evidence type="ECO:0000256" key="8">
    <source>
        <dbReference type="ARBA" id="ARBA00022840"/>
    </source>
</evidence>
<keyword evidence="10 12" id="KW-0057">Aromatic amino acid biosynthesis</keyword>
<dbReference type="GO" id="GO:0008652">
    <property type="term" value="P:amino acid biosynthetic process"/>
    <property type="evidence" value="ECO:0007669"/>
    <property type="project" value="UniProtKB-KW"/>
</dbReference>
<dbReference type="HAMAP" id="MF_00109">
    <property type="entry name" value="Shikimate_kinase"/>
    <property type="match status" value="1"/>
</dbReference>
<sequence>MRNKLQGAVLFIKRVAADAQNRKLPGNMATKKGLSKGILTFLNGRCRIFFIFVKLCTTCAELQAKQRGFEQSVVNKEHTLIFLTGFSGSGKSTIGPLLANSLGYEFVDLDQSIEQDTGKTITRIFAEEGEEFFRALELQRLSALVTQNNMIISLGGGALENDLAYALIQKSGTLVYLKSPSKTLARRLCNKTDRPLLRGEKGRKLSREEIEEKISTILAKREPRYESADITVETDIKRIGSTVEELTRKIERFVRSASATADDQ</sequence>
<evidence type="ECO:0000256" key="12">
    <source>
        <dbReference type="HAMAP-Rule" id="MF_00109"/>
    </source>
</evidence>
<dbReference type="HOGENOM" id="CLU_057607_2_1_10"/>
<keyword evidence="12" id="KW-0963">Cytoplasm</keyword>
<dbReference type="UniPathway" id="UPA00053">
    <property type="reaction ID" value="UER00088"/>
</dbReference>
<dbReference type="PROSITE" id="PS01128">
    <property type="entry name" value="SHIKIMATE_KINASE"/>
    <property type="match status" value="1"/>
</dbReference>
<dbReference type="GO" id="GO:0004765">
    <property type="term" value="F:shikimate kinase activity"/>
    <property type="evidence" value="ECO:0007669"/>
    <property type="project" value="UniProtKB-UniRule"/>
</dbReference>
<dbReference type="InterPro" id="IPR031322">
    <property type="entry name" value="Shikimate/glucono_kinase"/>
</dbReference>
<dbReference type="PANTHER" id="PTHR21087:SF16">
    <property type="entry name" value="SHIKIMATE KINASE 1, CHLOROPLASTIC"/>
    <property type="match status" value="1"/>
</dbReference>
<proteinExistence type="inferred from homology"/>
<evidence type="ECO:0000256" key="6">
    <source>
        <dbReference type="ARBA" id="ARBA00022741"/>
    </source>
</evidence>
<dbReference type="PRINTS" id="PR01100">
    <property type="entry name" value="SHIKIMTKNASE"/>
</dbReference>
<accession>B4SBE1</accession>
<evidence type="ECO:0000256" key="2">
    <source>
        <dbReference type="ARBA" id="ARBA00006997"/>
    </source>
</evidence>
<comment type="subunit">
    <text evidence="12">Monomer.</text>
</comment>
<name>B4SBE1_PELPB</name>
<dbReference type="EMBL" id="CP001110">
    <property type="protein sequence ID" value="ACF43995.1"/>
    <property type="molecule type" value="Genomic_DNA"/>
</dbReference>
<dbReference type="Pfam" id="PF01202">
    <property type="entry name" value="SKI"/>
    <property type="match status" value="1"/>
</dbReference>
<keyword evidence="5 12" id="KW-0808">Transferase</keyword>
<dbReference type="PANTHER" id="PTHR21087">
    <property type="entry name" value="SHIKIMATE KINASE"/>
    <property type="match status" value="1"/>
</dbReference>
<comment type="function">
    <text evidence="12">Catalyzes the specific phosphorylation of the 3-hydroxyl group of shikimic acid using ATP as a cosubstrate.</text>
</comment>
<keyword evidence="14" id="KW-1185">Reference proteome</keyword>
<evidence type="ECO:0000313" key="13">
    <source>
        <dbReference type="EMBL" id="ACF43995.1"/>
    </source>
</evidence>
<keyword evidence="7 12" id="KW-0418">Kinase</keyword>
<comment type="caution">
    <text evidence="12">Lacks conserved residue(s) required for the propagation of feature annotation.</text>
</comment>
<keyword evidence="6 12" id="KW-0547">Nucleotide-binding</keyword>
<dbReference type="Proteomes" id="UP000002724">
    <property type="component" value="Chromosome"/>
</dbReference>
<evidence type="ECO:0000256" key="11">
    <source>
        <dbReference type="ARBA" id="ARBA00048567"/>
    </source>
</evidence>
<dbReference type="eggNOG" id="COG0703">
    <property type="taxonomic scope" value="Bacteria"/>
</dbReference>
<feature type="binding site" evidence="12">
    <location>
        <position position="134"/>
    </location>
    <ligand>
        <name>substrate</name>
    </ligand>
</feature>
<dbReference type="GO" id="GO:0005524">
    <property type="term" value="F:ATP binding"/>
    <property type="evidence" value="ECO:0007669"/>
    <property type="project" value="UniProtKB-UniRule"/>
</dbReference>
<feature type="binding site" evidence="12">
    <location>
        <begin position="88"/>
        <end position="93"/>
    </location>
    <ligand>
        <name>ATP</name>
        <dbReference type="ChEBI" id="CHEBI:30616"/>
    </ligand>
</feature>
<dbReference type="InterPro" id="IPR000623">
    <property type="entry name" value="Shikimate_kinase/TSH1"/>
</dbReference>
<evidence type="ECO:0000256" key="5">
    <source>
        <dbReference type="ARBA" id="ARBA00022679"/>
    </source>
</evidence>
<dbReference type="STRING" id="324925.Ppha_1763"/>
<feature type="binding site" evidence="12">
    <location>
        <position position="156"/>
    </location>
    <ligand>
        <name>substrate</name>
    </ligand>
</feature>
<dbReference type="InterPro" id="IPR027417">
    <property type="entry name" value="P-loop_NTPase"/>
</dbReference>
<keyword evidence="12" id="KW-0479">Metal-binding</keyword>
<evidence type="ECO:0000256" key="4">
    <source>
        <dbReference type="ARBA" id="ARBA00022605"/>
    </source>
</evidence>
<feature type="binding site" evidence="12">
    <location>
        <position position="194"/>
    </location>
    <ligand>
        <name>ATP</name>
        <dbReference type="ChEBI" id="CHEBI:30616"/>
    </ligand>
</feature>
<feature type="binding site" evidence="12">
    <location>
        <position position="110"/>
    </location>
    <ligand>
        <name>substrate</name>
    </ligand>
</feature>
<dbReference type="GO" id="GO:0005829">
    <property type="term" value="C:cytosol"/>
    <property type="evidence" value="ECO:0007669"/>
    <property type="project" value="TreeGrafter"/>
</dbReference>
<dbReference type="SUPFAM" id="SSF52540">
    <property type="entry name" value="P-loop containing nucleoside triphosphate hydrolases"/>
    <property type="match status" value="1"/>
</dbReference>
<reference evidence="13 14" key="1">
    <citation type="submission" date="2008-06" db="EMBL/GenBank/DDBJ databases">
        <title>Complete sequence of Pelodictyon phaeoclathratiforme BU-1.</title>
        <authorList>
            <consortium name="US DOE Joint Genome Institute"/>
            <person name="Lucas S."/>
            <person name="Copeland A."/>
            <person name="Lapidus A."/>
            <person name="Glavina del Rio T."/>
            <person name="Dalin E."/>
            <person name="Tice H."/>
            <person name="Bruce D."/>
            <person name="Goodwin L."/>
            <person name="Pitluck S."/>
            <person name="Schmutz J."/>
            <person name="Larimer F."/>
            <person name="Land M."/>
            <person name="Hauser L."/>
            <person name="Kyrpides N."/>
            <person name="Mikhailova N."/>
            <person name="Liu Z."/>
            <person name="Li T."/>
            <person name="Zhao F."/>
            <person name="Overmann J."/>
            <person name="Bryant D.A."/>
            <person name="Richardson P."/>
        </authorList>
    </citation>
    <scope>NUCLEOTIDE SEQUENCE [LARGE SCALE GENOMIC DNA]</scope>
    <source>
        <strain evidence="14">DSM 5477 / BU-1</strain>
    </source>
</reference>
<dbReference type="GO" id="GO:0009423">
    <property type="term" value="P:chorismate biosynthetic process"/>
    <property type="evidence" value="ECO:0007669"/>
    <property type="project" value="UniProtKB-UniRule"/>
</dbReference>
<dbReference type="EC" id="2.7.1.71" evidence="3 12"/>
<feature type="binding site" evidence="12">
    <location>
        <position position="92"/>
    </location>
    <ligand>
        <name>Mg(2+)</name>
        <dbReference type="ChEBI" id="CHEBI:18420"/>
    </ligand>
</feature>
<dbReference type="Gene3D" id="3.40.50.300">
    <property type="entry name" value="P-loop containing nucleotide triphosphate hydrolases"/>
    <property type="match status" value="1"/>
</dbReference>
<evidence type="ECO:0000256" key="3">
    <source>
        <dbReference type="ARBA" id="ARBA00012154"/>
    </source>
</evidence>
<evidence type="ECO:0000256" key="10">
    <source>
        <dbReference type="ARBA" id="ARBA00023141"/>
    </source>
</evidence>
<dbReference type="InterPro" id="IPR023000">
    <property type="entry name" value="Shikimate_kinase_CS"/>
</dbReference>
<organism evidence="13 14">
    <name type="scientific">Pelodictyon phaeoclathratiforme (strain DSM 5477 / BU-1)</name>
    <dbReference type="NCBI Taxonomy" id="324925"/>
    <lineage>
        <taxon>Bacteria</taxon>
        <taxon>Pseudomonadati</taxon>
        <taxon>Chlorobiota</taxon>
        <taxon>Chlorobiia</taxon>
        <taxon>Chlorobiales</taxon>
        <taxon>Chlorobiaceae</taxon>
        <taxon>Chlorobium/Pelodictyon group</taxon>
        <taxon>Pelodictyon</taxon>
    </lineage>
</organism>
<dbReference type="GO" id="GO:0000287">
    <property type="term" value="F:magnesium ion binding"/>
    <property type="evidence" value="ECO:0007669"/>
    <property type="project" value="UniProtKB-UniRule"/>
</dbReference>
<evidence type="ECO:0000256" key="9">
    <source>
        <dbReference type="ARBA" id="ARBA00022842"/>
    </source>
</evidence>
<evidence type="ECO:0000256" key="7">
    <source>
        <dbReference type="ARBA" id="ARBA00022777"/>
    </source>
</evidence>
<dbReference type="CDD" id="cd00464">
    <property type="entry name" value="SK"/>
    <property type="match status" value="1"/>
</dbReference>
<dbReference type="AlphaFoldDB" id="B4SBE1"/>
<protein>
    <recommendedName>
        <fullName evidence="3 12">Shikimate kinase</fullName>
        <shortName evidence="12">SK</shortName>
        <ecNumber evidence="3 12">2.7.1.71</ecNumber>
    </recommendedName>
</protein>
<dbReference type="GO" id="GO:0009073">
    <property type="term" value="P:aromatic amino acid family biosynthetic process"/>
    <property type="evidence" value="ECO:0007669"/>
    <property type="project" value="UniProtKB-KW"/>
</dbReference>
<comment type="subcellular location">
    <subcellularLocation>
        <location evidence="12">Cytoplasm</location>
    </subcellularLocation>
</comment>
<feature type="binding site" evidence="12">
    <location>
        <position position="221"/>
    </location>
    <ligand>
        <name>substrate</name>
    </ligand>
</feature>
<comment type="pathway">
    <text evidence="1 12">Metabolic intermediate biosynthesis; chorismate biosynthesis; chorismate from D-erythrose 4-phosphate and phosphoenolpyruvate: step 5/7.</text>
</comment>
<keyword evidence="8 12" id="KW-0067">ATP-binding</keyword>